<dbReference type="OrthoDB" id="2168837at2"/>
<dbReference type="Proteomes" id="UP000000543">
    <property type="component" value="Chromosome"/>
</dbReference>
<dbReference type="PROSITE" id="PS50943">
    <property type="entry name" value="HTH_CROC1"/>
    <property type="match status" value="1"/>
</dbReference>
<dbReference type="InterPro" id="IPR010982">
    <property type="entry name" value="Lambda_DNA-bd_dom_sf"/>
</dbReference>
<dbReference type="CDD" id="cd00093">
    <property type="entry name" value="HTH_XRE"/>
    <property type="match status" value="1"/>
</dbReference>
<dbReference type="RefSeq" id="WP_011276365.1">
    <property type="nucleotide sequence ID" value="NC_007168.1"/>
</dbReference>
<dbReference type="HOGENOM" id="CLU_911870_0_0_9"/>
<evidence type="ECO:0000313" key="2">
    <source>
        <dbReference type="EMBL" id="BAE05410.1"/>
    </source>
</evidence>
<dbReference type="Gene3D" id="1.10.260.40">
    <property type="entry name" value="lambda repressor-like DNA-binding domains"/>
    <property type="match status" value="1"/>
</dbReference>
<gene>
    <name evidence="2" type="ordered locus">SH2101</name>
</gene>
<dbReference type="InterPro" id="IPR001387">
    <property type="entry name" value="Cro/C1-type_HTH"/>
</dbReference>
<evidence type="ECO:0000313" key="3">
    <source>
        <dbReference type="Proteomes" id="UP000000543"/>
    </source>
</evidence>
<dbReference type="SMART" id="SM00530">
    <property type="entry name" value="HTH_XRE"/>
    <property type="match status" value="1"/>
</dbReference>
<name>Q4L4L5_STAHJ</name>
<dbReference type="KEGG" id="sha:SH2101"/>
<dbReference type="Pfam" id="PF01381">
    <property type="entry name" value="HTH_3"/>
    <property type="match status" value="1"/>
</dbReference>
<proteinExistence type="predicted"/>
<sequence length="305" mass="35650">MYDKASIGKRIKEIRLKIGKTQTQFGDLFSASKGNVATWEKGVSLPNAKRLKEIARLGDMTTDQLLYGYNKDVYITIYNNLLENNPKETSVGKALRYPEKAVINELLKSAIEYTSEVPIFKDKIKSEEDILKNEFYYFIEKTFLDYYVKNHKSNNNILILAEDSITNIKSNISEYQFYDFNLQLPKIFNEATLLFDEYENSVSLELLKEIEKLSTNFLEEINKLKAKYPDNTPQRIINAQVFQNEPLKPLANYSFDIPDIKNNKDKQNYIFENLNTTINELIKDNPQLIKWINKNYIHKCDLNES</sequence>
<accession>Q4L4L5</accession>
<feature type="domain" description="HTH cro/C1-type" evidence="1">
    <location>
        <begin position="11"/>
        <end position="65"/>
    </location>
</feature>
<protein>
    <recommendedName>
        <fullName evidence="1">HTH cro/C1-type domain-containing protein</fullName>
    </recommendedName>
</protein>
<dbReference type="eggNOG" id="COG2944">
    <property type="taxonomic scope" value="Bacteria"/>
</dbReference>
<dbReference type="GO" id="GO:0003677">
    <property type="term" value="F:DNA binding"/>
    <property type="evidence" value="ECO:0007669"/>
    <property type="project" value="InterPro"/>
</dbReference>
<dbReference type="EMBL" id="AP006716">
    <property type="protein sequence ID" value="BAE05410.1"/>
    <property type="molecule type" value="Genomic_DNA"/>
</dbReference>
<dbReference type="AlphaFoldDB" id="Q4L4L5"/>
<dbReference type="SUPFAM" id="SSF47413">
    <property type="entry name" value="lambda repressor-like DNA-binding domains"/>
    <property type="match status" value="1"/>
</dbReference>
<evidence type="ECO:0000259" key="1">
    <source>
        <dbReference type="PROSITE" id="PS50943"/>
    </source>
</evidence>
<organism evidence="2 3">
    <name type="scientific">Staphylococcus haemolyticus (strain JCSC1435)</name>
    <dbReference type="NCBI Taxonomy" id="279808"/>
    <lineage>
        <taxon>Bacteria</taxon>
        <taxon>Bacillati</taxon>
        <taxon>Bacillota</taxon>
        <taxon>Bacilli</taxon>
        <taxon>Bacillales</taxon>
        <taxon>Staphylococcaceae</taxon>
        <taxon>Staphylococcus</taxon>
    </lineage>
</organism>
<reference evidence="2 3" key="1">
    <citation type="journal article" date="2005" name="J. Bacteriol.">
        <title>Whole-genome sequencing of Staphylococcus haemolyticus uncovers the extreme plasticity of its genome and the evolution of human-colonizing staphylococcal species.</title>
        <authorList>
            <person name="Takeuchi F."/>
            <person name="Watanabe S."/>
            <person name="Baba T."/>
            <person name="Yuzawa H."/>
            <person name="Ito T."/>
            <person name="Morimoto Y."/>
            <person name="Kuroda M."/>
            <person name="Cui L."/>
            <person name="Takahashi M."/>
            <person name="Ankai A."/>
            <person name="Baba S."/>
            <person name="Fukui S."/>
            <person name="Lee J.C."/>
            <person name="Hiramatsu K."/>
        </authorList>
    </citation>
    <scope>NUCLEOTIDE SEQUENCE [LARGE SCALE GENOMIC DNA]</scope>
    <source>
        <strain evidence="2 3">JCSC1435</strain>
    </source>
</reference>